<evidence type="ECO:0000313" key="2">
    <source>
        <dbReference type="Proteomes" id="UP000233837"/>
    </source>
</evidence>
<dbReference type="AlphaFoldDB" id="A0A2I0VEF7"/>
<name>A0A2I0VEF7_9ASPA</name>
<dbReference type="Proteomes" id="UP000233837">
    <property type="component" value="Unassembled WGS sequence"/>
</dbReference>
<evidence type="ECO:0000313" key="1">
    <source>
        <dbReference type="EMBL" id="PKU61795.1"/>
    </source>
</evidence>
<accession>A0A2I0VEF7</accession>
<reference evidence="1 2" key="1">
    <citation type="journal article" date="2016" name="Sci. Rep.">
        <title>The Dendrobium catenatum Lindl. genome sequence provides insights into polysaccharide synthase, floral development and adaptive evolution.</title>
        <authorList>
            <person name="Zhang G.Q."/>
            <person name="Xu Q."/>
            <person name="Bian C."/>
            <person name="Tsai W.C."/>
            <person name="Yeh C.M."/>
            <person name="Liu K.W."/>
            <person name="Yoshida K."/>
            <person name="Zhang L.S."/>
            <person name="Chang S.B."/>
            <person name="Chen F."/>
            <person name="Shi Y."/>
            <person name="Su Y.Y."/>
            <person name="Zhang Y.Q."/>
            <person name="Chen L.J."/>
            <person name="Yin Y."/>
            <person name="Lin M."/>
            <person name="Huang H."/>
            <person name="Deng H."/>
            <person name="Wang Z.W."/>
            <person name="Zhu S.L."/>
            <person name="Zhao X."/>
            <person name="Deng C."/>
            <person name="Niu S.C."/>
            <person name="Huang J."/>
            <person name="Wang M."/>
            <person name="Liu G.H."/>
            <person name="Yang H.J."/>
            <person name="Xiao X.J."/>
            <person name="Hsiao Y.Y."/>
            <person name="Wu W.L."/>
            <person name="Chen Y.Y."/>
            <person name="Mitsuda N."/>
            <person name="Ohme-Takagi M."/>
            <person name="Luo Y.B."/>
            <person name="Van de Peer Y."/>
            <person name="Liu Z.J."/>
        </authorList>
    </citation>
    <scope>NUCLEOTIDE SEQUENCE [LARGE SCALE GENOMIC DNA]</scope>
    <source>
        <tissue evidence="1">The whole plant</tissue>
    </source>
</reference>
<gene>
    <name evidence="1" type="ORF">MA16_Dca028681</name>
</gene>
<keyword evidence="2" id="KW-1185">Reference proteome</keyword>
<sequence length="162" mass="18264">MVTVILLFKEDSIRNLRMHHNDSIPKQEAMHKEIGDGIFSEKKNDCECNIISPAHKRWSLYSMICSFEGAIWSHIKQLGISAAQPLWVHTFTRIHRASELKKHGGDLKENVGAVNTAFFEGDAITSEVFNIDFVVAADFEWGDVVKIGFLLGHHQDTIVCSV</sequence>
<protein>
    <submittedName>
        <fullName evidence="1">Uncharacterized protein</fullName>
    </submittedName>
</protein>
<reference evidence="1 2" key="2">
    <citation type="journal article" date="2017" name="Nature">
        <title>The Apostasia genome and the evolution of orchids.</title>
        <authorList>
            <person name="Zhang G.Q."/>
            <person name="Liu K.W."/>
            <person name="Li Z."/>
            <person name="Lohaus R."/>
            <person name="Hsiao Y.Y."/>
            <person name="Niu S.C."/>
            <person name="Wang J.Y."/>
            <person name="Lin Y.C."/>
            <person name="Xu Q."/>
            <person name="Chen L.J."/>
            <person name="Yoshida K."/>
            <person name="Fujiwara S."/>
            <person name="Wang Z.W."/>
            <person name="Zhang Y.Q."/>
            <person name="Mitsuda N."/>
            <person name="Wang M."/>
            <person name="Liu G.H."/>
            <person name="Pecoraro L."/>
            <person name="Huang H.X."/>
            <person name="Xiao X.J."/>
            <person name="Lin M."/>
            <person name="Wu X.Y."/>
            <person name="Wu W.L."/>
            <person name="Chen Y.Y."/>
            <person name="Chang S.B."/>
            <person name="Sakamoto S."/>
            <person name="Ohme-Takagi M."/>
            <person name="Yagi M."/>
            <person name="Zeng S.J."/>
            <person name="Shen C.Y."/>
            <person name="Yeh C.M."/>
            <person name="Luo Y.B."/>
            <person name="Tsai W.C."/>
            <person name="Van de Peer Y."/>
            <person name="Liu Z.J."/>
        </authorList>
    </citation>
    <scope>NUCLEOTIDE SEQUENCE [LARGE SCALE GENOMIC DNA]</scope>
    <source>
        <tissue evidence="1">The whole plant</tissue>
    </source>
</reference>
<organism evidence="1 2">
    <name type="scientific">Dendrobium catenatum</name>
    <dbReference type="NCBI Taxonomy" id="906689"/>
    <lineage>
        <taxon>Eukaryota</taxon>
        <taxon>Viridiplantae</taxon>
        <taxon>Streptophyta</taxon>
        <taxon>Embryophyta</taxon>
        <taxon>Tracheophyta</taxon>
        <taxon>Spermatophyta</taxon>
        <taxon>Magnoliopsida</taxon>
        <taxon>Liliopsida</taxon>
        <taxon>Asparagales</taxon>
        <taxon>Orchidaceae</taxon>
        <taxon>Epidendroideae</taxon>
        <taxon>Malaxideae</taxon>
        <taxon>Dendrobiinae</taxon>
        <taxon>Dendrobium</taxon>
    </lineage>
</organism>
<proteinExistence type="predicted"/>
<dbReference type="EMBL" id="KZ504582">
    <property type="protein sequence ID" value="PKU61795.1"/>
    <property type="molecule type" value="Genomic_DNA"/>
</dbReference>